<dbReference type="GO" id="GO:0006974">
    <property type="term" value="P:DNA damage response"/>
    <property type="evidence" value="ECO:0007669"/>
    <property type="project" value="TreeGrafter"/>
</dbReference>
<dbReference type="AlphaFoldDB" id="A0A1G7FTQ4"/>
<evidence type="ECO:0000313" key="1">
    <source>
        <dbReference type="EMBL" id="SDE79172.1"/>
    </source>
</evidence>
<reference evidence="1 2" key="1">
    <citation type="submission" date="2016-10" db="EMBL/GenBank/DDBJ databases">
        <authorList>
            <person name="Varghese N."/>
            <person name="Submissions S."/>
        </authorList>
    </citation>
    <scope>NUCLEOTIDE SEQUENCE [LARGE SCALE GENOMIC DNA]</scope>
    <source>
        <strain evidence="1 2">S7-754</strain>
    </source>
</reference>
<dbReference type="InterPro" id="IPR052022">
    <property type="entry name" value="26kDa_periplasmic_antigen"/>
</dbReference>
<dbReference type="InterPro" id="IPR016907">
    <property type="entry name" value="UCP029033"/>
</dbReference>
<dbReference type="Gene3D" id="3.30.110.170">
    <property type="entry name" value="Protein of unknown function (DUF541), domain 1"/>
    <property type="match status" value="1"/>
</dbReference>
<organism evidence="1 2">
    <name type="scientific">Sphingomonas carotinifaciens</name>
    <dbReference type="NCBI Taxonomy" id="1166323"/>
    <lineage>
        <taxon>Bacteria</taxon>
        <taxon>Pseudomonadati</taxon>
        <taxon>Pseudomonadota</taxon>
        <taxon>Alphaproteobacteria</taxon>
        <taxon>Sphingomonadales</taxon>
        <taxon>Sphingomonadaceae</taxon>
        <taxon>Sphingomonas</taxon>
    </lineage>
</organism>
<protein>
    <recommendedName>
        <fullName evidence="3">DUF541 domain-containing protein</fullName>
    </recommendedName>
</protein>
<accession>A0A1G7FTQ4</accession>
<name>A0A1G7FTQ4_9SPHN</name>
<dbReference type="Proteomes" id="UP000323502">
    <property type="component" value="Unassembled WGS sequence"/>
</dbReference>
<proteinExistence type="predicted"/>
<dbReference type="Gene3D" id="3.30.70.2970">
    <property type="entry name" value="Protein of unknown function (DUF541), domain 2"/>
    <property type="match status" value="1"/>
</dbReference>
<sequence>MPDGYMGGGMVMESRGIALRSGLVPAAALLAVGLIVGGYLLGDGLTRARHADRSVTVRGLAERNVTADLAVWTLNYSEQGTDAAQVQAAIDRDTQTIRAFFTQLGFPADALTAAGAGANQNYMNGVQTVTINQRLQLRTTDIARARRAVARQFDLVRQGVVLQEGSGISYSFTRLNAIKPAMVAEATRDARAAAEQFAKDSDTDVGGIKSASQGYFSIEARDGEQSGYGVADTPLKKVRVVTTVDFYLD</sequence>
<dbReference type="InterPro" id="IPR007497">
    <property type="entry name" value="SIMPL/DUF541"/>
</dbReference>
<dbReference type="PIRSF" id="PIRSF029033">
    <property type="entry name" value="UCP029033"/>
    <property type="match status" value="1"/>
</dbReference>
<dbReference type="Pfam" id="PF04402">
    <property type="entry name" value="SIMPL"/>
    <property type="match status" value="1"/>
</dbReference>
<evidence type="ECO:0000313" key="2">
    <source>
        <dbReference type="Proteomes" id="UP000323502"/>
    </source>
</evidence>
<dbReference type="PANTHER" id="PTHR34387">
    <property type="entry name" value="SLR1258 PROTEIN"/>
    <property type="match status" value="1"/>
</dbReference>
<gene>
    <name evidence="1" type="ORF">SAMN05216557_101546</name>
</gene>
<keyword evidence="2" id="KW-1185">Reference proteome</keyword>
<dbReference type="EMBL" id="FNBI01000001">
    <property type="protein sequence ID" value="SDE79172.1"/>
    <property type="molecule type" value="Genomic_DNA"/>
</dbReference>
<dbReference type="PANTHER" id="PTHR34387:SF2">
    <property type="entry name" value="SLR1258 PROTEIN"/>
    <property type="match status" value="1"/>
</dbReference>
<evidence type="ECO:0008006" key="3">
    <source>
        <dbReference type="Google" id="ProtNLM"/>
    </source>
</evidence>